<organism evidence="3 5">
    <name type="scientific">Branchiostoma belcheri</name>
    <name type="common">Amphioxus</name>
    <dbReference type="NCBI Taxonomy" id="7741"/>
    <lineage>
        <taxon>Eukaryota</taxon>
        <taxon>Metazoa</taxon>
        <taxon>Chordata</taxon>
        <taxon>Cephalochordata</taxon>
        <taxon>Leptocardii</taxon>
        <taxon>Amphioxiformes</taxon>
        <taxon>Branchiostomatidae</taxon>
        <taxon>Branchiostoma</taxon>
    </lineage>
</organism>
<dbReference type="RefSeq" id="XP_019616424.1">
    <property type="nucleotide sequence ID" value="XM_019760865.1"/>
</dbReference>
<evidence type="ECO:0000313" key="4">
    <source>
        <dbReference type="RefSeq" id="XP_019616423.1"/>
    </source>
</evidence>
<proteinExistence type="predicted"/>
<evidence type="ECO:0000313" key="3">
    <source>
        <dbReference type="Proteomes" id="UP000515135"/>
    </source>
</evidence>
<protein>
    <submittedName>
        <fullName evidence="4">Uncharacterized protein LOC109463950 isoform X1</fullName>
    </submittedName>
    <submittedName>
        <fullName evidence="5">Uncharacterized protein LOC109463950 isoform X2</fullName>
    </submittedName>
</protein>
<dbReference type="GeneID" id="109463950"/>
<accession>A0A6P4Y1N4</accession>
<evidence type="ECO:0000313" key="5">
    <source>
        <dbReference type="RefSeq" id="XP_019616424.1"/>
    </source>
</evidence>
<feature type="coiled-coil region" evidence="1">
    <location>
        <begin position="83"/>
        <end position="124"/>
    </location>
</feature>
<evidence type="ECO:0000256" key="2">
    <source>
        <dbReference type="SAM" id="MobiDB-lite"/>
    </source>
</evidence>
<gene>
    <name evidence="4 5" type="primary">LOC109463950</name>
</gene>
<dbReference type="AlphaFoldDB" id="A0A6P4Y1N4"/>
<keyword evidence="3" id="KW-1185">Reference proteome</keyword>
<name>A0A6P4Y1N4_BRABE</name>
<reference evidence="4 5" key="1">
    <citation type="submission" date="2025-04" db="UniProtKB">
        <authorList>
            <consortium name="RefSeq"/>
        </authorList>
    </citation>
    <scope>IDENTIFICATION</scope>
    <source>
        <tissue evidence="4 5">Gonad</tissue>
    </source>
</reference>
<feature type="region of interest" description="Disordered" evidence="2">
    <location>
        <begin position="1"/>
        <end position="39"/>
    </location>
</feature>
<dbReference type="Gene3D" id="1.20.5.190">
    <property type="match status" value="1"/>
</dbReference>
<dbReference type="KEGG" id="bbel:109463950"/>
<keyword evidence="1" id="KW-0175">Coiled coil</keyword>
<evidence type="ECO:0000256" key="1">
    <source>
        <dbReference type="SAM" id="Coils"/>
    </source>
</evidence>
<dbReference type="Proteomes" id="UP000515135">
    <property type="component" value="Unplaced"/>
</dbReference>
<dbReference type="OrthoDB" id="29558at2759"/>
<sequence length="197" mass="22091">MGKRNRGSSGSSVGENSPSQQNPPPKTLKMAANPPEDVSEVSLNSLPQELQTLAQLIMTQVKKQQDTVVKEFNTVGDKLSSQIQTLDSKVDSLTTDMAALRERVRELENTVEFQDSEMKRLNDSLLAERRERIRTSLLAERYSMKADVVIRGIPYNKEENCRQVLENFLADELGLDSMPIVAVHRLSRPTTSRPNPP</sequence>
<dbReference type="RefSeq" id="XP_019616423.1">
    <property type="nucleotide sequence ID" value="XM_019760864.1"/>
</dbReference>
<feature type="compositionally biased region" description="Low complexity" evidence="2">
    <location>
        <begin position="7"/>
        <end position="19"/>
    </location>
</feature>